<dbReference type="CDD" id="cd18876">
    <property type="entry name" value="NUDIX_Hydrolase"/>
    <property type="match status" value="1"/>
</dbReference>
<evidence type="ECO:0000256" key="2">
    <source>
        <dbReference type="ARBA" id="ARBA00022801"/>
    </source>
</evidence>
<dbReference type="Proteomes" id="UP001140272">
    <property type="component" value="Unassembled WGS sequence"/>
</dbReference>
<dbReference type="GO" id="GO:0016787">
    <property type="term" value="F:hydrolase activity"/>
    <property type="evidence" value="ECO:0007669"/>
    <property type="project" value="UniProtKB-KW"/>
</dbReference>
<dbReference type="InterPro" id="IPR000086">
    <property type="entry name" value="NUDIX_hydrolase_dom"/>
</dbReference>
<dbReference type="Gene3D" id="3.90.79.10">
    <property type="entry name" value="Nucleoside Triphosphate Pyrophosphohydrolase"/>
    <property type="match status" value="1"/>
</dbReference>
<dbReference type="EMBL" id="CP092428">
    <property type="protein sequence ID" value="ULP40077.2"/>
    <property type="molecule type" value="Genomic_DNA"/>
</dbReference>
<reference evidence="4" key="2">
    <citation type="journal article" date="2022" name="BMC Genomics">
        <title>Comparative genome analysis of mycobacteria focusing on tRNA and non-coding RNA.</title>
        <authorList>
            <person name="Behra P.R.K."/>
            <person name="Pettersson B.M.F."/>
            <person name="Ramesh M."/>
            <person name="Das S."/>
            <person name="Dasgupta S."/>
            <person name="Kirsebom L.A."/>
        </authorList>
    </citation>
    <scope>NUCLEOTIDE SEQUENCE</scope>
    <source>
        <strain evidence="4">DSM 45406</strain>
    </source>
</reference>
<keyword evidence="6" id="KW-1185">Reference proteome</keyword>
<protein>
    <submittedName>
        <fullName evidence="4">NUDIX hydrolase</fullName>
    </submittedName>
</protein>
<dbReference type="InterPro" id="IPR020476">
    <property type="entry name" value="Nudix_hydrolase"/>
</dbReference>
<evidence type="ECO:0000313" key="5">
    <source>
        <dbReference type="EMBL" id="ULP40077.2"/>
    </source>
</evidence>
<evidence type="ECO:0000313" key="4">
    <source>
        <dbReference type="EMBL" id="MCV7071998.1"/>
    </source>
</evidence>
<keyword evidence="5" id="KW-0614">Plasmid</keyword>
<organism evidence="4 7">
    <name type="scientific">Mycolicibacterium rufum</name>
    <dbReference type="NCBI Taxonomy" id="318424"/>
    <lineage>
        <taxon>Bacteria</taxon>
        <taxon>Bacillati</taxon>
        <taxon>Actinomycetota</taxon>
        <taxon>Actinomycetes</taxon>
        <taxon>Mycobacteriales</taxon>
        <taxon>Mycobacteriaceae</taxon>
        <taxon>Mycolicibacterium</taxon>
    </lineage>
</organism>
<evidence type="ECO:0000313" key="6">
    <source>
        <dbReference type="Proteomes" id="UP001055159"/>
    </source>
</evidence>
<feature type="domain" description="Nudix hydrolase" evidence="3">
    <location>
        <begin position="17"/>
        <end position="148"/>
    </location>
</feature>
<dbReference type="Pfam" id="PF00293">
    <property type="entry name" value="NUDIX"/>
    <property type="match status" value="1"/>
</dbReference>
<evidence type="ECO:0000256" key="1">
    <source>
        <dbReference type="ARBA" id="ARBA00001946"/>
    </source>
</evidence>
<accession>A0A9X2YEW1</accession>
<dbReference type="AlphaFoldDB" id="A0A9X2YEW1"/>
<dbReference type="SUPFAM" id="SSF55811">
    <property type="entry name" value="Nudix"/>
    <property type="match status" value="1"/>
</dbReference>
<name>A0A9X2YEW1_9MYCO</name>
<dbReference type="RefSeq" id="WP_052429205.1">
    <property type="nucleotide sequence ID" value="NZ_CP092428.2"/>
</dbReference>
<dbReference type="PROSITE" id="PS51462">
    <property type="entry name" value="NUDIX"/>
    <property type="match status" value="1"/>
</dbReference>
<dbReference type="PANTHER" id="PTHR43046">
    <property type="entry name" value="GDP-MANNOSE MANNOSYL HYDROLASE"/>
    <property type="match status" value="1"/>
</dbReference>
<dbReference type="PRINTS" id="PR00502">
    <property type="entry name" value="NUDIXFAMILY"/>
</dbReference>
<dbReference type="EMBL" id="JACKRN010000638">
    <property type="protein sequence ID" value="MCV7071998.1"/>
    <property type="molecule type" value="Genomic_DNA"/>
</dbReference>
<dbReference type="Proteomes" id="UP001055159">
    <property type="component" value="Plasmid unnamed"/>
</dbReference>
<proteinExistence type="predicted"/>
<dbReference type="PANTHER" id="PTHR43046:SF14">
    <property type="entry name" value="MUTT_NUDIX FAMILY PROTEIN"/>
    <property type="match status" value="1"/>
</dbReference>
<reference evidence="5" key="3">
    <citation type="submission" date="2022-08" db="EMBL/GenBank/DDBJ databases">
        <title>Whole genome sequencing of non-tuberculosis mycobacteria type-strains.</title>
        <authorList>
            <person name="Igarashi Y."/>
            <person name="Osugi A."/>
            <person name="Mitarai S."/>
        </authorList>
    </citation>
    <scope>NUCLEOTIDE SEQUENCE</scope>
    <source>
        <strain evidence="5">JCM 16372</strain>
        <plasmid evidence="5">unnamed</plasmid>
    </source>
</reference>
<comment type="cofactor">
    <cofactor evidence="1">
        <name>Mg(2+)</name>
        <dbReference type="ChEBI" id="CHEBI:18420"/>
    </cofactor>
</comment>
<dbReference type="InterPro" id="IPR015797">
    <property type="entry name" value="NUDIX_hydrolase-like_dom_sf"/>
</dbReference>
<keyword evidence="2 4" id="KW-0378">Hydrolase</keyword>
<geneLocation type="plasmid" evidence="5 6">
    <name>unnamed</name>
</geneLocation>
<evidence type="ECO:0000313" key="7">
    <source>
        <dbReference type="Proteomes" id="UP001140272"/>
    </source>
</evidence>
<sequence>MSKPIVTPEQYYAQLARVRQGAGALITTPDGRVLMYDVVYRDYLELPGGAVEAGETPPDACARECREELGIDVAVGRLLVLDHQTDGGDRGDSVMFVYDGGVVDHTVCRSVPAGEEGRGVVLVEPAELGEATIPRLANRIRAALSARERACVVEAVNGLPR</sequence>
<gene>
    <name evidence="4" type="ORF">H7H73_18055</name>
    <name evidence="5" type="ORF">MJO55_28875</name>
</gene>
<evidence type="ECO:0000259" key="3">
    <source>
        <dbReference type="PROSITE" id="PS51462"/>
    </source>
</evidence>
<reference evidence="4" key="1">
    <citation type="submission" date="2020-07" db="EMBL/GenBank/DDBJ databases">
        <authorList>
            <person name="Pettersson B.M.F."/>
            <person name="Behra P.R.K."/>
            <person name="Ramesh M."/>
            <person name="Das S."/>
            <person name="Dasgupta S."/>
            <person name="Kirsebom L.A."/>
        </authorList>
    </citation>
    <scope>NUCLEOTIDE SEQUENCE</scope>
    <source>
        <strain evidence="4">DSM 45406</strain>
    </source>
</reference>